<evidence type="ECO:0000313" key="10">
    <source>
        <dbReference type="Proteomes" id="UP000095767"/>
    </source>
</evidence>
<sequence>MMESGSTETGLAAMDSSKESGDNDLQVQGPRQPLRSFKGIVLQPTGRWGAQIYEGHERVWLGTFPDQETAARDYDVAALRYRGWEAVTNFPAERAHKGQQPLAFLAAHSKSEIVDMLRNHTYADELRQGIRRGVPAPPAWARVPLFEKTVTPSDVGKLNRLIVPRKHVERYLPPLSTTEKATGKGVVLAIEDSEGKVWRFRYSFWNSSQSYVLSKGWMRFVQEKGLRAGDTVSFSRWTFGPGERLLIDYRKKPEEEDAGMADAIAAVQAPVVKIFGVDIAVGGREAREEHMASS</sequence>
<keyword evidence="5" id="KW-0539">Nucleus</keyword>
<dbReference type="Pfam" id="PF02362">
    <property type="entry name" value="B3"/>
    <property type="match status" value="1"/>
</dbReference>
<dbReference type="SUPFAM" id="SSF54171">
    <property type="entry name" value="DNA-binding domain"/>
    <property type="match status" value="1"/>
</dbReference>
<comment type="caution">
    <text evidence="9">The sequence shown here is derived from an EMBL/GenBank/DDBJ whole genome shotgun (WGS) entry which is preliminary data.</text>
</comment>
<dbReference type="Gene3D" id="2.40.330.10">
    <property type="entry name" value="DNA-binding pseudobarrel domain"/>
    <property type="match status" value="1"/>
</dbReference>
<dbReference type="GO" id="GO:0005634">
    <property type="term" value="C:nucleus"/>
    <property type="evidence" value="ECO:0007669"/>
    <property type="project" value="UniProtKB-SubCell"/>
</dbReference>
<dbReference type="OrthoDB" id="2020802at2759"/>
<comment type="subcellular location">
    <subcellularLocation>
        <location evidence="1">Nucleus</location>
    </subcellularLocation>
</comment>
<feature type="region of interest" description="Disordered" evidence="6">
    <location>
        <begin position="1"/>
        <end position="30"/>
    </location>
</feature>
<dbReference type="InterPro" id="IPR016177">
    <property type="entry name" value="DNA-bd_dom_sf"/>
</dbReference>
<evidence type="ECO:0000256" key="1">
    <source>
        <dbReference type="ARBA" id="ARBA00004123"/>
    </source>
</evidence>
<evidence type="ECO:0000256" key="2">
    <source>
        <dbReference type="ARBA" id="ARBA00023015"/>
    </source>
</evidence>
<keyword evidence="4" id="KW-0804">Transcription</keyword>
<keyword evidence="3" id="KW-0238">DNA-binding</keyword>
<evidence type="ECO:0000256" key="3">
    <source>
        <dbReference type="ARBA" id="ARBA00023125"/>
    </source>
</evidence>
<proteinExistence type="predicted"/>
<evidence type="ECO:0000313" key="9">
    <source>
        <dbReference type="EMBL" id="OEL20269.1"/>
    </source>
</evidence>
<protein>
    <submittedName>
        <fullName evidence="9">Putative AP2/ERF and B3 domain-containing protein</fullName>
    </submittedName>
</protein>
<reference evidence="9 10" key="1">
    <citation type="submission" date="2016-09" db="EMBL/GenBank/DDBJ databases">
        <title>The draft genome of Dichanthelium oligosanthes: A C3 panicoid grass species.</title>
        <authorList>
            <person name="Studer A.J."/>
            <person name="Schnable J.C."/>
            <person name="Brutnell T.P."/>
        </authorList>
    </citation>
    <scope>NUCLEOTIDE SEQUENCE [LARGE SCALE GENOMIC DNA]</scope>
    <source>
        <strain evidence="10">cv. Kellogg 1175</strain>
        <tissue evidence="9">Leaf</tissue>
    </source>
</reference>
<evidence type="ECO:0000259" key="7">
    <source>
        <dbReference type="PROSITE" id="PS50863"/>
    </source>
</evidence>
<dbReference type="PANTHER" id="PTHR31140:SF56">
    <property type="entry name" value="AP2_ERF AND B3 DOMAIN-CONTAINING PROTEIN OS01G0141000"/>
    <property type="match status" value="1"/>
</dbReference>
<dbReference type="FunFam" id="3.30.730.10:FF:000008">
    <property type="entry name" value="AP2 domain-containing protein RAP2.8"/>
    <property type="match status" value="1"/>
</dbReference>
<dbReference type="EMBL" id="LWDX02051279">
    <property type="protein sequence ID" value="OEL20269.1"/>
    <property type="molecule type" value="Genomic_DNA"/>
</dbReference>
<evidence type="ECO:0000259" key="8">
    <source>
        <dbReference type="PROSITE" id="PS51032"/>
    </source>
</evidence>
<dbReference type="CDD" id="cd10017">
    <property type="entry name" value="B3_DNA"/>
    <property type="match status" value="1"/>
</dbReference>
<dbReference type="GO" id="GO:0003700">
    <property type="term" value="F:DNA-binding transcription factor activity"/>
    <property type="evidence" value="ECO:0007669"/>
    <property type="project" value="InterPro"/>
</dbReference>
<gene>
    <name evidence="9" type="ORF">BAE44_0018712</name>
</gene>
<dbReference type="SMART" id="SM01019">
    <property type="entry name" value="B3"/>
    <property type="match status" value="1"/>
</dbReference>
<dbReference type="Gene3D" id="3.30.730.10">
    <property type="entry name" value="AP2/ERF domain"/>
    <property type="match status" value="1"/>
</dbReference>
<evidence type="ECO:0000256" key="6">
    <source>
        <dbReference type="SAM" id="MobiDB-lite"/>
    </source>
</evidence>
<keyword evidence="2" id="KW-0805">Transcription regulation</keyword>
<organism evidence="9 10">
    <name type="scientific">Dichanthelium oligosanthes</name>
    <dbReference type="NCBI Taxonomy" id="888268"/>
    <lineage>
        <taxon>Eukaryota</taxon>
        <taxon>Viridiplantae</taxon>
        <taxon>Streptophyta</taxon>
        <taxon>Embryophyta</taxon>
        <taxon>Tracheophyta</taxon>
        <taxon>Spermatophyta</taxon>
        <taxon>Magnoliopsida</taxon>
        <taxon>Liliopsida</taxon>
        <taxon>Poales</taxon>
        <taxon>Poaceae</taxon>
        <taxon>PACMAD clade</taxon>
        <taxon>Panicoideae</taxon>
        <taxon>Panicodae</taxon>
        <taxon>Paniceae</taxon>
        <taxon>Dichantheliinae</taxon>
        <taxon>Dichanthelium</taxon>
    </lineage>
</organism>
<dbReference type="InterPro" id="IPR001471">
    <property type="entry name" value="AP2/ERF_dom"/>
</dbReference>
<dbReference type="AlphaFoldDB" id="A0A1E5V530"/>
<evidence type="ECO:0000256" key="4">
    <source>
        <dbReference type="ARBA" id="ARBA00023163"/>
    </source>
</evidence>
<dbReference type="Proteomes" id="UP000095767">
    <property type="component" value="Unassembled WGS sequence"/>
</dbReference>
<dbReference type="SMART" id="SM00380">
    <property type="entry name" value="AP2"/>
    <property type="match status" value="1"/>
</dbReference>
<dbReference type="SUPFAM" id="SSF101936">
    <property type="entry name" value="DNA-binding pseudobarrel domain"/>
    <property type="match status" value="1"/>
</dbReference>
<accession>A0A1E5V530</accession>
<keyword evidence="10" id="KW-1185">Reference proteome</keyword>
<dbReference type="InterPro" id="IPR036955">
    <property type="entry name" value="AP2/ERF_dom_sf"/>
</dbReference>
<dbReference type="InterPro" id="IPR044800">
    <property type="entry name" value="LEC2-like"/>
</dbReference>
<dbReference type="PROSITE" id="PS51032">
    <property type="entry name" value="AP2_ERF"/>
    <property type="match status" value="1"/>
</dbReference>
<dbReference type="InterPro" id="IPR003340">
    <property type="entry name" value="B3_DNA-bd"/>
</dbReference>
<dbReference type="CDD" id="cd00018">
    <property type="entry name" value="AP2"/>
    <property type="match status" value="1"/>
</dbReference>
<dbReference type="PANTHER" id="PTHR31140">
    <property type="entry name" value="B3 DOMAIN-CONTAINING TRANSCRIPTION FACTOR ABI3"/>
    <property type="match status" value="1"/>
</dbReference>
<feature type="domain" description="AP2/ERF" evidence="8">
    <location>
        <begin position="36"/>
        <end position="91"/>
    </location>
</feature>
<dbReference type="GO" id="GO:0003677">
    <property type="term" value="F:DNA binding"/>
    <property type="evidence" value="ECO:0007669"/>
    <property type="project" value="UniProtKB-KW"/>
</dbReference>
<dbReference type="PROSITE" id="PS50863">
    <property type="entry name" value="B3"/>
    <property type="match status" value="1"/>
</dbReference>
<dbReference type="STRING" id="888268.A0A1E5V530"/>
<dbReference type="InterPro" id="IPR015300">
    <property type="entry name" value="DNA-bd_pseudobarrel_sf"/>
</dbReference>
<feature type="domain" description="TF-B3" evidence="7">
    <location>
        <begin position="146"/>
        <end position="252"/>
    </location>
</feature>
<evidence type="ECO:0000256" key="5">
    <source>
        <dbReference type="ARBA" id="ARBA00023242"/>
    </source>
</evidence>
<name>A0A1E5V530_9POAL</name>